<dbReference type="Pfam" id="PF12740">
    <property type="entry name" value="PETase"/>
    <property type="match status" value="1"/>
</dbReference>
<gene>
    <name evidence="2" type="ORF">OIK42_02815</name>
</gene>
<dbReference type="GO" id="GO:0016787">
    <property type="term" value="F:hydrolase activity"/>
    <property type="evidence" value="ECO:0007669"/>
    <property type="project" value="UniProtKB-KW"/>
</dbReference>
<feature type="domain" description="PET hydrolase/cutinase-like" evidence="1">
    <location>
        <begin position="102"/>
        <end position="255"/>
    </location>
</feature>
<organism evidence="2 3">
    <name type="scientific">Alteromonas gilva</name>
    <dbReference type="NCBI Taxonomy" id="2987522"/>
    <lineage>
        <taxon>Bacteria</taxon>
        <taxon>Pseudomonadati</taxon>
        <taxon>Pseudomonadota</taxon>
        <taxon>Gammaproteobacteria</taxon>
        <taxon>Alteromonadales</taxon>
        <taxon>Alteromonadaceae</taxon>
        <taxon>Alteromonas/Salinimonas group</taxon>
        <taxon>Alteromonas</taxon>
    </lineage>
</organism>
<comment type="caution">
    <text evidence="2">The sequence shown here is derived from an EMBL/GenBank/DDBJ whole genome shotgun (WGS) entry which is preliminary data.</text>
</comment>
<dbReference type="Proteomes" id="UP001218788">
    <property type="component" value="Unassembled WGS sequence"/>
</dbReference>
<accession>A0ABT5L1E0</accession>
<proteinExistence type="predicted"/>
<dbReference type="EMBL" id="JAQQXP010000001">
    <property type="protein sequence ID" value="MDC8829687.1"/>
    <property type="molecule type" value="Genomic_DNA"/>
</dbReference>
<keyword evidence="3" id="KW-1185">Reference proteome</keyword>
<dbReference type="InterPro" id="IPR029058">
    <property type="entry name" value="AB_hydrolase_fold"/>
</dbReference>
<dbReference type="PANTHER" id="PTHR33428">
    <property type="entry name" value="CHLOROPHYLLASE-2, CHLOROPLASTIC"/>
    <property type="match status" value="1"/>
</dbReference>
<reference evidence="2 3" key="1">
    <citation type="submission" date="2022-10" db="EMBL/GenBank/DDBJ databases">
        <title>Alteromonas sp. chi3 Genome sequencing.</title>
        <authorList>
            <person name="Park S."/>
        </authorList>
    </citation>
    <scope>NUCLEOTIDE SEQUENCE [LARGE SCALE GENOMIC DNA]</scope>
    <source>
        <strain evidence="3">chi3</strain>
    </source>
</reference>
<evidence type="ECO:0000313" key="3">
    <source>
        <dbReference type="Proteomes" id="UP001218788"/>
    </source>
</evidence>
<dbReference type="PANTHER" id="PTHR33428:SF14">
    <property type="entry name" value="CARBOXYLESTERASE TYPE B DOMAIN-CONTAINING PROTEIN"/>
    <property type="match status" value="1"/>
</dbReference>
<dbReference type="SUPFAM" id="SSF53474">
    <property type="entry name" value="alpha/beta-Hydrolases"/>
    <property type="match status" value="1"/>
</dbReference>
<dbReference type="Gene3D" id="3.40.50.1820">
    <property type="entry name" value="alpha/beta hydrolase"/>
    <property type="match status" value="1"/>
</dbReference>
<dbReference type="InterPro" id="IPR041127">
    <property type="entry name" value="PET_hydrolase/cutinase-like"/>
</dbReference>
<keyword evidence="2" id="KW-0378">Hydrolase</keyword>
<sequence length="308" mass="33492">MLVVIARIAIEKGNIMIRCVLRCLFACSFIGFSTLSVGEITQSKVLDEGGSGQYKAVVTTDSALPEFVIYQPLDIRQAALAEQRLPVVIFANGGCNDTSYPFEHMLSDIASHGYLVIALGAMQQRLDDRPIVKASNDMMVDALDWIAQATKDKNSRYFDSADMKRVAYAGQSCGGAQLLAMAEEPRVQTFLMFNSGIGDMTMAQANKSSLLSLHGPVLYLVGGETDVATANALLDYERIEHVPVALANHANAGHSGTFEEPFGGSFSRMAIKWLDWQLKGVSANSATFLANDVKGFSDWSVKAKQFTR</sequence>
<evidence type="ECO:0000259" key="1">
    <source>
        <dbReference type="Pfam" id="PF12740"/>
    </source>
</evidence>
<dbReference type="RefSeq" id="WP_273638199.1">
    <property type="nucleotide sequence ID" value="NZ_JAQQXP010000001.1"/>
</dbReference>
<name>A0ABT5L1E0_9ALTE</name>
<protein>
    <submittedName>
        <fullName evidence="2">Alpha/beta hydrolase</fullName>
    </submittedName>
</protein>
<evidence type="ECO:0000313" key="2">
    <source>
        <dbReference type="EMBL" id="MDC8829687.1"/>
    </source>
</evidence>